<name>A0A1H0RAU4_9ACTN</name>
<dbReference type="PANTHER" id="PTHR43630:SF1">
    <property type="entry name" value="POLY-BETA-1,6-N-ACETYL-D-GLUCOSAMINE SYNTHASE"/>
    <property type="match status" value="1"/>
</dbReference>
<evidence type="ECO:0000256" key="2">
    <source>
        <dbReference type="ARBA" id="ARBA00022676"/>
    </source>
</evidence>
<feature type="transmembrane region" description="Helical" evidence="4">
    <location>
        <begin position="661"/>
        <end position="681"/>
    </location>
</feature>
<dbReference type="InterPro" id="IPR011330">
    <property type="entry name" value="Glyco_hydro/deAcase_b/a-brl"/>
</dbReference>
<dbReference type="Gene3D" id="3.90.550.10">
    <property type="entry name" value="Spore Coat Polysaccharide Biosynthesis Protein SpsA, Chain A"/>
    <property type="match status" value="1"/>
</dbReference>
<evidence type="ECO:0000313" key="6">
    <source>
        <dbReference type="EMBL" id="SDP26541.1"/>
    </source>
</evidence>
<evidence type="ECO:0000259" key="5">
    <source>
        <dbReference type="PROSITE" id="PS51677"/>
    </source>
</evidence>
<dbReference type="CDD" id="cd06423">
    <property type="entry name" value="CESA_like"/>
    <property type="match status" value="1"/>
</dbReference>
<dbReference type="STRING" id="1090615.SAMN04515671_3472"/>
<keyword evidence="4" id="KW-0472">Membrane</keyword>
<organism evidence="6 7">
    <name type="scientific">Nakamurella panacisegetis</name>
    <dbReference type="NCBI Taxonomy" id="1090615"/>
    <lineage>
        <taxon>Bacteria</taxon>
        <taxon>Bacillati</taxon>
        <taxon>Actinomycetota</taxon>
        <taxon>Actinomycetes</taxon>
        <taxon>Nakamurellales</taxon>
        <taxon>Nakamurellaceae</taxon>
        <taxon>Nakamurella</taxon>
    </lineage>
</organism>
<feature type="transmembrane region" description="Helical" evidence="4">
    <location>
        <begin position="588"/>
        <end position="612"/>
    </location>
</feature>
<protein>
    <submittedName>
        <fullName evidence="6">Glycosyltransferase, catalytic subunit of cellulose synthase and poly-beta-1,6-N-acetylglucosamine synthase</fullName>
    </submittedName>
</protein>
<keyword evidence="4" id="KW-1133">Transmembrane helix</keyword>
<proteinExistence type="inferred from homology"/>
<dbReference type="SUPFAM" id="SSF88713">
    <property type="entry name" value="Glycoside hydrolase/deacetylase"/>
    <property type="match status" value="1"/>
</dbReference>
<dbReference type="PANTHER" id="PTHR43630">
    <property type="entry name" value="POLY-BETA-1,6-N-ACETYL-D-GLUCOSAMINE SYNTHASE"/>
    <property type="match status" value="1"/>
</dbReference>
<evidence type="ECO:0000313" key="7">
    <source>
        <dbReference type="Proteomes" id="UP000198741"/>
    </source>
</evidence>
<dbReference type="GO" id="GO:0005975">
    <property type="term" value="P:carbohydrate metabolic process"/>
    <property type="evidence" value="ECO:0007669"/>
    <property type="project" value="InterPro"/>
</dbReference>
<dbReference type="InterPro" id="IPR002509">
    <property type="entry name" value="NODB_dom"/>
</dbReference>
<dbReference type="Pfam" id="PF01522">
    <property type="entry name" value="Polysacc_deac_1"/>
    <property type="match status" value="1"/>
</dbReference>
<dbReference type="OrthoDB" id="9763050at2"/>
<keyword evidence="7" id="KW-1185">Reference proteome</keyword>
<accession>A0A1H0RAU4</accession>
<dbReference type="SUPFAM" id="SSF53448">
    <property type="entry name" value="Nucleotide-diphospho-sugar transferases"/>
    <property type="match status" value="1"/>
</dbReference>
<keyword evidence="3 6" id="KW-0808">Transferase</keyword>
<evidence type="ECO:0000256" key="3">
    <source>
        <dbReference type="ARBA" id="ARBA00022679"/>
    </source>
</evidence>
<feature type="domain" description="NodB homology" evidence="5">
    <location>
        <begin position="78"/>
        <end position="262"/>
    </location>
</feature>
<dbReference type="GO" id="GO:0016810">
    <property type="term" value="F:hydrolase activity, acting on carbon-nitrogen (but not peptide) bonds"/>
    <property type="evidence" value="ECO:0007669"/>
    <property type="project" value="InterPro"/>
</dbReference>
<dbReference type="AlphaFoldDB" id="A0A1H0RAU4"/>
<sequence>MNRRRPPTVIRAHWVLLVVSMLTLGVALAVHGFTTGNLGEGDNGPSTSSASLTTAVVGGGPVVNSSDLASPGLSPASRTIALTFDDGPSEYTTGVLDVLRRFHARATFFVVGKQVAEHTDIVRRMVADGNEVGVHSFTHPELGSVSAWREGLELDQTQQAIAGATGYTTNLLRLPYSSKVANLTPTELLALRRAGNYWAVFTDLDTKDWTRPGVPAIVAASVPQTGAGAIVMMHDGGGDRSQTVEALTVLIPKLQSRGYRFVTVSESVGLASPFRSAGVPSRLRGSVVIAAVRFGDLVAWLLSATMILVAALSVLRLLCLVLLARRHAHSRIDETADHLPTISVIVPAFNEEVGIAAAVKSVAASDYPRFEIVVVDDGSTDGTVAAVKSAEVPGLRLIRQENGGKPVALNTGIASSSGDVLVLMDGDTVFEPDTLRRLVQQLATPTVGAVSGNTKVGNRHGLLGRWQHIEYVIGFNLDRRMFDVLQCMPTIPGAIGAFRREVLEQVGGLSSDTLAEDTDLTMAICRAGWRVVYEPQAVAWTEAPAGLGQLWRQRYRWCFGTMQAMWKHRRAVFERGAAGKLGRRGLPYLLLFQVLLPLLAPFVDVAAIYSILFQNSGAIALTWASFLLLQFLAALYAFRLDRESPRVLWAIVTQQFVYRQLMYLVVIQSLTTATAGIRFGWHKLRRTGNLDAAPAPSTP</sequence>
<keyword evidence="4" id="KW-0812">Transmembrane</keyword>
<evidence type="ECO:0000256" key="4">
    <source>
        <dbReference type="SAM" id="Phobius"/>
    </source>
</evidence>
<gene>
    <name evidence="6" type="ORF">SAMN04515671_3472</name>
</gene>
<dbReference type="PROSITE" id="PS51677">
    <property type="entry name" value="NODB"/>
    <property type="match status" value="1"/>
</dbReference>
<dbReference type="GO" id="GO:0016757">
    <property type="term" value="F:glycosyltransferase activity"/>
    <property type="evidence" value="ECO:0007669"/>
    <property type="project" value="UniProtKB-KW"/>
</dbReference>
<dbReference type="Pfam" id="PF13641">
    <property type="entry name" value="Glyco_tranf_2_3"/>
    <property type="match status" value="1"/>
</dbReference>
<dbReference type="EMBL" id="LT629710">
    <property type="protein sequence ID" value="SDP26541.1"/>
    <property type="molecule type" value="Genomic_DNA"/>
</dbReference>
<dbReference type="Gene3D" id="3.20.20.370">
    <property type="entry name" value="Glycoside hydrolase/deacetylase"/>
    <property type="match status" value="1"/>
</dbReference>
<reference evidence="6 7" key="1">
    <citation type="submission" date="2016-10" db="EMBL/GenBank/DDBJ databases">
        <authorList>
            <person name="de Groot N.N."/>
        </authorList>
    </citation>
    <scope>NUCLEOTIDE SEQUENCE [LARGE SCALE GENOMIC DNA]</scope>
    <source>
        <strain evidence="7">P4-7,KCTC 19426,CECT 7604</strain>
    </source>
</reference>
<dbReference type="Proteomes" id="UP000198741">
    <property type="component" value="Chromosome I"/>
</dbReference>
<comment type="similarity">
    <text evidence="1">Belongs to the glycosyltransferase 2 family.</text>
</comment>
<evidence type="ECO:0000256" key="1">
    <source>
        <dbReference type="ARBA" id="ARBA00006739"/>
    </source>
</evidence>
<keyword evidence="2" id="KW-0328">Glycosyltransferase</keyword>
<feature type="transmembrane region" description="Helical" evidence="4">
    <location>
        <begin position="297"/>
        <end position="323"/>
    </location>
</feature>
<feature type="transmembrane region" description="Helical" evidence="4">
    <location>
        <begin position="618"/>
        <end position="640"/>
    </location>
</feature>
<dbReference type="InterPro" id="IPR029044">
    <property type="entry name" value="Nucleotide-diphossugar_trans"/>
</dbReference>